<comment type="caution">
    <text evidence="1">The sequence shown here is derived from an EMBL/GenBank/DDBJ whole genome shotgun (WGS) entry which is preliminary data.</text>
</comment>
<name>A0ACC2EW35_DIPCM</name>
<reference evidence="2" key="1">
    <citation type="journal article" date="2024" name="Proc. Natl. Acad. Sci. U.S.A.">
        <title>Extraordinary preservation of gene collinearity over three hundred million years revealed in homosporous lycophytes.</title>
        <authorList>
            <person name="Li C."/>
            <person name="Wickell D."/>
            <person name="Kuo L.Y."/>
            <person name="Chen X."/>
            <person name="Nie B."/>
            <person name="Liao X."/>
            <person name="Peng D."/>
            <person name="Ji J."/>
            <person name="Jenkins J."/>
            <person name="Williams M."/>
            <person name="Shu S."/>
            <person name="Plott C."/>
            <person name="Barry K."/>
            <person name="Rajasekar S."/>
            <person name="Grimwood J."/>
            <person name="Han X."/>
            <person name="Sun S."/>
            <person name="Hou Z."/>
            <person name="He W."/>
            <person name="Dai G."/>
            <person name="Sun C."/>
            <person name="Schmutz J."/>
            <person name="Leebens-Mack J.H."/>
            <person name="Li F.W."/>
            <person name="Wang L."/>
        </authorList>
    </citation>
    <scope>NUCLEOTIDE SEQUENCE [LARGE SCALE GENOMIC DNA]</scope>
    <source>
        <strain evidence="2">cv. PW_Plant_1</strain>
    </source>
</reference>
<sequence>MALRHQATSTEPVKLVNGKSSSRICKGEFTIENGRRLSGIRLSHSEVRTSLSMPGGKIKAGSSTHQTKLHMADGKTEDIRKGSSKEDSMDRESEGLKSHNLEADVLLQWGQRKRQRNGRLEAKAAAAEESFTVSKKSMKIMRRSTVIEKHDRSMPVQPARPGRGHVPRPSNPAVRDLRNVDACSLSGSANHVSNGLHLPAEKAQFRDSPLSPEKPDIAVNCNGTTASGGSFAQGGADGEANQGEPPIFEKVDLESFEWPKFVIPLSRKEKEDDFLAVKGSKLPQRPKKRPKHIEKALQYVSPGMWLPDLTRERYEVREKKAVKKRPRGLKAMGSVDSDSE</sequence>
<gene>
    <name evidence="1" type="ORF">O6H91_01G131900</name>
</gene>
<evidence type="ECO:0000313" key="2">
    <source>
        <dbReference type="Proteomes" id="UP001162992"/>
    </source>
</evidence>
<protein>
    <submittedName>
        <fullName evidence="1">Uncharacterized protein</fullName>
    </submittedName>
</protein>
<evidence type="ECO:0000313" key="1">
    <source>
        <dbReference type="EMBL" id="KAJ7570694.1"/>
    </source>
</evidence>
<keyword evidence="2" id="KW-1185">Reference proteome</keyword>
<organism evidence="1 2">
    <name type="scientific">Diphasiastrum complanatum</name>
    <name type="common">Issler's clubmoss</name>
    <name type="synonym">Lycopodium complanatum</name>
    <dbReference type="NCBI Taxonomy" id="34168"/>
    <lineage>
        <taxon>Eukaryota</taxon>
        <taxon>Viridiplantae</taxon>
        <taxon>Streptophyta</taxon>
        <taxon>Embryophyta</taxon>
        <taxon>Tracheophyta</taxon>
        <taxon>Lycopodiopsida</taxon>
        <taxon>Lycopodiales</taxon>
        <taxon>Lycopodiaceae</taxon>
        <taxon>Lycopodioideae</taxon>
        <taxon>Diphasiastrum</taxon>
    </lineage>
</organism>
<proteinExistence type="predicted"/>
<dbReference type="Proteomes" id="UP001162992">
    <property type="component" value="Chromosome 1"/>
</dbReference>
<dbReference type="EMBL" id="CM055092">
    <property type="protein sequence ID" value="KAJ7570694.1"/>
    <property type="molecule type" value="Genomic_DNA"/>
</dbReference>
<accession>A0ACC2EW35</accession>